<dbReference type="Proteomes" id="UP000249061">
    <property type="component" value="Unassembled WGS sequence"/>
</dbReference>
<dbReference type="AlphaFoldDB" id="A0A2W5UEQ8"/>
<organism evidence="1 2">
    <name type="scientific">Archangium gephyra</name>
    <dbReference type="NCBI Taxonomy" id="48"/>
    <lineage>
        <taxon>Bacteria</taxon>
        <taxon>Pseudomonadati</taxon>
        <taxon>Myxococcota</taxon>
        <taxon>Myxococcia</taxon>
        <taxon>Myxococcales</taxon>
        <taxon>Cystobacterineae</taxon>
        <taxon>Archangiaceae</taxon>
        <taxon>Archangium</taxon>
    </lineage>
</organism>
<evidence type="ECO:0000313" key="1">
    <source>
        <dbReference type="EMBL" id="PZR07388.1"/>
    </source>
</evidence>
<evidence type="ECO:0000313" key="2">
    <source>
        <dbReference type="Proteomes" id="UP000249061"/>
    </source>
</evidence>
<proteinExistence type="predicted"/>
<evidence type="ECO:0008006" key="3">
    <source>
        <dbReference type="Google" id="ProtNLM"/>
    </source>
</evidence>
<sequence>MVPAVRRLFIASCVTWFAGCQCVSVPEREYACESSADCLTGEACVSQRCVAPRVDGGFDAGLDAGSVDAGGVDAGHDAGGFDAGAGDAGADAGWSMCNAWACVTASWPERSDAGTGAAVAFGPIPADLDGGEFGWFGGVLLPDGRVLAIPNSSTRFLTFDPRTLEVAPFGAPLDVPEPPTGQRWPRSYAGGVLHPNGLVYVFPYQARAILEVNPADGGWREVGRNLLRADGGAPHYVGGVVDAYGTVWSASESSEESVSIVRYDPQSQSSALFGPSNVSKPRWGGWWGMARLPDDSLLAFPKEYGNGPSYLSPYILSIKPAAALDDAQFSEVGGFDLGKPDAGFAVQGGSLTYEGAVCATPAAMDSRFVCIVSNGSGTTATLHEGPVSYWGFNGTFSDGRVWTAPDSASQMVSINGNGQAAVRSINATNRYGFLGLVATPQGMVLIPGSPTQRDFMLVRPGGLQGNDTRPMPVLLSPYFNKL</sequence>
<accession>A0A2W5UEQ8</accession>
<dbReference type="EMBL" id="QFQP01000031">
    <property type="protein sequence ID" value="PZR07388.1"/>
    <property type="molecule type" value="Genomic_DNA"/>
</dbReference>
<dbReference type="PROSITE" id="PS51257">
    <property type="entry name" value="PROKAR_LIPOPROTEIN"/>
    <property type="match status" value="1"/>
</dbReference>
<protein>
    <recommendedName>
        <fullName evidence="3">Lipoprotein</fullName>
    </recommendedName>
</protein>
<dbReference type="SUPFAM" id="SSF101898">
    <property type="entry name" value="NHL repeat"/>
    <property type="match status" value="1"/>
</dbReference>
<comment type="caution">
    <text evidence="1">The sequence shown here is derived from an EMBL/GenBank/DDBJ whole genome shotgun (WGS) entry which is preliminary data.</text>
</comment>
<gene>
    <name evidence="1" type="ORF">DI536_27425</name>
</gene>
<reference evidence="1 2" key="1">
    <citation type="submission" date="2017-08" db="EMBL/GenBank/DDBJ databases">
        <title>Infants hospitalized years apart are colonized by the same room-sourced microbial strains.</title>
        <authorList>
            <person name="Brooks B."/>
            <person name="Olm M.R."/>
            <person name="Firek B.A."/>
            <person name="Baker R."/>
            <person name="Thomas B.C."/>
            <person name="Morowitz M.J."/>
            <person name="Banfield J.F."/>
        </authorList>
    </citation>
    <scope>NUCLEOTIDE SEQUENCE [LARGE SCALE GENOMIC DNA]</scope>
    <source>
        <strain evidence="1">S2_003_000_R2_14</strain>
    </source>
</reference>
<name>A0A2W5UEQ8_9BACT</name>